<dbReference type="PANTHER" id="PTHR30204">
    <property type="entry name" value="REDOX-CYCLING DRUG-SENSING TRANSCRIPTIONAL ACTIVATOR SOXR"/>
    <property type="match status" value="1"/>
</dbReference>
<dbReference type="PANTHER" id="PTHR30204:SF93">
    <property type="entry name" value="HTH MERR-TYPE DOMAIN-CONTAINING PROTEIN"/>
    <property type="match status" value="1"/>
</dbReference>
<dbReference type="SMART" id="SM00422">
    <property type="entry name" value="HTH_MERR"/>
    <property type="match status" value="1"/>
</dbReference>
<feature type="domain" description="HTH merR-type" evidence="2">
    <location>
        <begin position="25"/>
        <end position="93"/>
    </location>
</feature>
<proteinExistence type="predicted"/>
<name>A0A840QBY9_9PSEU</name>
<dbReference type="PROSITE" id="PS50937">
    <property type="entry name" value="HTH_MERR_2"/>
    <property type="match status" value="1"/>
</dbReference>
<dbReference type="Proteomes" id="UP000584374">
    <property type="component" value="Unassembled WGS sequence"/>
</dbReference>
<dbReference type="SUPFAM" id="SSF46955">
    <property type="entry name" value="Putative DNA-binding domain"/>
    <property type="match status" value="1"/>
</dbReference>
<comment type="caution">
    <text evidence="3">The sequence shown here is derived from an EMBL/GenBank/DDBJ whole genome shotgun (WGS) entry which is preliminary data.</text>
</comment>
<dbReference type="AlphaFoldDB" id="A0A840QBY9"/>
<sequence>MRTRPFAEEVQVAGLGNLDDQDYPAYTTGQAAKMLGVQEAFLRSLDTADLVRPQRSEGGHRRYSRRQLTLVVRLREQLDEGHTLTAAARIIGLQDQLADAENTITHLRAQLDQRPSD</sequence>
<evidence type="ECO:0000256" key="1">
    <source>
        <dbReference type="ARBA" id="ARBA00023125"/>
    </source>
</evidence>
<dbReference type="RefSeq" id="WP_312864370.1">
    <property type="nucleotide sequence ID" value="NZ_JACHIW010000001.1"/>
</dbReference>
<reference evidence="3 4" key="1">
    <citation type="submission" date="2020-08" db="EMBL/GenBank/DDBJ databases">
        <title>Sequencing the genomes of 1000 actinobacteria strains.</title>
        <authorList>
            <person name="Klenk H.-P."/>
        </authorList>
    </citation>
    <scope>NUCLEOTIDE SEQUENCE [LARGE SCALE GENOMIC DNA]</scope>
    <source>
        <strain evidence="3 4">DSM 45584</strain>
    </source>
</reference>
<evidence type="ECO:0000259" key="2">
    <source>
        <dbReference type="PROSITE" id="PS50937"/>
    </source>
</evidence>
<dbReference type="Pfam" id="PF13411">
    <property type="entry name" value="MerR_1"/>
    <property type="match status" value="1"/>
</dbReference>
<evidence type="ECO:0000313" key="4">
    <source>
        <dbReference type="Proteomes" id="UP000584374"/>
    </source>
</evidence>
<keyword evidence="1 3" id="KW-0238">DNA-binding</keyword>
<gene>
    <name evidence="3" type="ORF">BJ970_004824</name>
</gene>
<accession>A0A840QBY9</accession>
<dbReference type="InterPro" id="IPR009061">
    <property type="entry name" value="DNA-bd_dom_put_sf"/>
</dbReference>
<dbReference type="InterPro" id="IPR000551">
    <property type="entry name" value="MerR-type_HTH_dom"/>
</dbReference>
<dbReference type="InterPro" id="IPR047057">
    <property type="entry name" value="MerR_fam"/>
</dbReference>
<evidence type="ECO:0000313" key="3">
    <source>
        <dbReference type="EMBL" id="MBB5157290.1"/>
    </source>
</evidence>
<dbReference type="GO" id="GO:0003677">
    <property type="term" value="F:DNA binding"/>
    <property type="evidence" value="ECO:0007669"/>
    <property type="project" value="UniProtKB-KW"/>
</dbReference>
<dbReference type="GO" id="GO:0003700">
    <property type="term" value="F:DNA-binding transcription factor activity"/>
    <property type="evidence" value="ECO:0007669"/>
    <property type="project" value="InterPro"/>
</dbReference>
<protein>
    <submittedName>
        <fullName evidence="3">DNA-binding transcriptional MerR regulator</fullName>
    </submittedName>
</protein>
<dbReference type="Gene3D" id="1.10.1660.10">
    <property type="match status" value="1"/>
</dbReference>
<keyword evidence="4" id="KW-1185">Reference proteome</keyword>
<dbReference type="EMBL" id="JACHIW010000001">
    <property type="protein sequence ID" value="MBB5157290.1"/>
    <property type="molecule type" value="Genomic_DNA"/>
</dbReference>
<organism evidence="3 4">
    <name type="scientific">Saccharopolyspora phatthalungensis</name>
    <dbReference type="NCBI Taxonomy" id="664693"/>
    <lineage>
        <taxon>Bacteria</taxon>
        <taxon>Bacillati</taxon>
        <taxon>Actinomycetota</taxon>
        <taxon>Actinomycetes</taxon>
        <taxon>Pseudonocardiales</taxon>
        <taxon>Pseudonocardiaceae</taxon>
        <taxon>Saccharopolyspora</taxon>
    </lineage>
</organism>